<gene>
    <name evidence="1" type="ORF">AAA081_03055</name>
</gene>
<name>A0ABV1J516_9FIRM</name>
<evidence type="ECO:0008006" key="3">
    <source>
        <dbReference type="Google" id="ProtNLM"/>
    </source>
</evidence>
<accession>A0ABV1J516</accession>
<evidence type="ECO:0000313" key="1">
    <source>
        <dbReference type="EMBL" id="MEQ3353281.1"/>
    </source>
</evidence>
<proteinExistence type="predicted"/>
<keyword evidence="2" id="KW-1185">Reference proteome</keyword>
<reference evidence="1 2" key="1">
    <citation type="submission" date="2024-04" db="EMBL/GenBank/DDBJ databases">
        <title>Human intestinal bacterial collection.</title>
        <authorList>
            <person name="Pauvert C."/>
            <person name="Hitch T.C.A."/>
            <person name="Clavel T."/>
        </authorList>
    </citation>
    <scope>NUCLEOTIDE SEQUENCE [LARGE SCALE GENOMIC DNA]</scope>
    <source>
        <strain evidence="1 2">CLA-SR-H026</strain>
    </source>
</reference>
<organism evidence="1 2">
    <name type="scientific">Aedoeadaptatus acetigenes</name>
    <dbReference type="NCBI Taxonomy" id="2981723"/>
    <lineage>
        <taxon>Bacteria</taxon>
        <taxon>Bacillati</taxon>
        <taxon>Bacillota</taxon>
        <taxon>Tissierellia</taxon>
        <taxon>Tissierellales</taxon>
        <taxon>Peptoniphilaceae</taxon>
        <taxon>Aedoeadaptatus</taxon>
    </lineage>
</organism>
<sequence>MKKKFFLAGIILSALLLILVECNPDKRVRMKEVRQFTETMCRSDEHIKDLKFYFRRPALRAEMVYEGPLEKEKLISITEDFKALVDVEFMQKIGDKYWGGARPSGFELYIYCDKDKEGNNYDYSIYSQYNKTYKVDENPDNIDGYKTWTISGAENEGVLYKD</sequence>
<dbReference type="Proteomes" id="UP001481872">
    <property type="component" value="Unassembled WGS sequence"/>
</dbReference>
<comment type="caution">
    <text evidence="1">The sequence shown here is derived from an EMBL/GenBank/DDBJ whole genome shotgun (WGS) entry which is preliminary data.</text>
</comment>
<protein>
    <recommendedName>
        <fullName evidence="3">Lipoprotein</fullName>
    </recommendedName>
</protein>
<dbReference type="RefSeq" id="WP_349053647.1">
    <property type="nucleotide sequence ID" value="NZ_JBBNPS010000005.1"/>
</dbReference>
<evidence type="ECO:0000313" key="2">
    <source>
        <dbReference type="Proteomes" id="UP001481872"/>
    </source>
</evidence>
<dbReference type="EMBL" id="JBBNPS010000005">
    <property type="protein sequence ID" value="MEQ3353281.1"/>
    <property type="molecule type" value="Genomic_DNA"/>
</dbReference>